<dbReference type="PROSITE" id="PS50404">
    <property type="entry name" value="GST_NTER"/>
    <property type="match status" value="1"/>
</dbReference>
<evidence type="ECO:0000313" key="7">
    <source>
        <dbReference type="EMBL" id="BBM84596.1"/>
    </source>
</evidence>
<evidence type="ECO:0000256" key="3">
    <source>
        <dbReference type="ARBA" id="ARBA00047960"/>
    </source>
</evidence>
<dbReference type="Gene3D" id="1.20.1050.10">
    <property type="match status" value="1"/>
</dbReference>
<dbReference type="InterPro" id="IPR010987">
    <property type="entry name" value="Glutathione-S-Trfase_C-like"/>
</dbReference>
<reference evidence="7 8" key="1">
    <citation type="submission" date="2019-08" db="EMBL/GenBank/DDBJ databases">
        <title>Complete genome sequence of Candidatus Uab amorphum.</title>
        <authorList>
            <person name="Shiratori T."/>
            <person name="Suzuki S."/>
            <person name="Kakizawa Y."/>
            <person name="Ishida K."/>
        </authorList>
    </citation>
    <scope>NUCLEOTIDE SEQUENCE [LARGE SCALE GENOMIC DNA]</scope>
    <source>
        <strain evidence="7 8">SRT547</strain>
    </source>
</reference>
<keyword evidence="8" id="KW-1185">Reference proteome</keyword>
<evidence type="ECO:0000259" key="5">
    <source>
        <dbReference type="PROSITE" id="PS50404"/>
    </source>
</evidence>
<dbReference type="SFLD" id="SFLDG01150">
    <property type="entry name" value="Main.1:_Beta-like"/>
    <property type="match status" value="1"/>
</dbReference>
<dbReference type="CDD" id="cd03046">
    <property type="entry name" value="GST_N_GTT1_like"/>
    <property type="match status" value="1"/>
</dbReference>
<dbReference type="InterPro" id="IPR040079">
    <property type="entry name" value="Glutathione_S-Trfase"/>
</dbReference>
<dbReference type="SFLD" id="SFLDS00019">
    <property type="entry name" value="Glutathione_Transferase_(cytos"/>
    <property type="match status" value="1"/>
</dbReference>
<dbReference type="GO" id="GO:0004601">
    <property type="term" value="F:peroxidase activity"/>
    <property type="evidence" value="ECO:0007669"/>
    <property type="project" value="UniProtKB-ARBA"/>
</dbReference>
<keyword evidence="2 7" id="KW-0808">Transferase</keyword>
<dbReference type="GO" id="GO:0004364">
    <property type="term" value="F:glutathione transferase activity"/>
    <property type="evidence" value="ECO:0007669"/>
    <property type="project" value="UniProtKB-EC"/>
</dbReference>
<proteinExistence type="inferred from homology"/>
<dbReference type="SFLD" id="SFLDG00358">
    <property type="entry name" value="Main_(cytGST)"/>
    <property type="match status" value="1"/>
</dbReference>
<protein>
    <recommendedName>
        <fullName evidence="1">glutathione transferase</fullName>
        <ecNumber evidence="1">2.5.1.18</ecNumber>
    </recommendedName>
</protein>
<dbReference type="InterPro" id="IPR004046">
    <property type="entry name" value="GST_C"/>
</dbReference>
<feature type="domain" description="GST N-terminal" evidence="5">
    <location>
        <begin position="24"/>
        <end position="106"/>
    </location>
</feature>
<dbReference type="SUPFAM" id="SSF47616">
    <property type="entry name" value="GST C-terminal domain-like"/>
    <property type="match status" value="1"/>
</dbReference>
<dbReference type="FunFam" id="3.40.30.10:FF:000156">
    <property type="entry name" value="Glutathione S-transferase 1"/>
    <property type="match status" value="1"/>
</dbReference>
<dbReference type="CDD" id="cd03189">
    <property type="entry name" value="GST_C_GTT1_like"/>
    <property type="match status" value="1"/>
</dbReference>
<name>A0A5S9INC3_UABAM</name>
<dbReference type="Pfam" id="PF02798">
    <property type="entry name" value="GST_N"/>
    <property type="match status" value="1"/>
</dbReference>
<feature type="domain" description="GST C-terminal" evidence="6">
    <location>
        <begin position="112"/>
        <end position="249"/>
    </location>
</feature>
<dbReference type="AlphaFoldDB" id="A0A5S9INC3"/>
<dbReference type="InterPro" id="IPR036282">
    <property type="entry name" value="Glutathione-S-Trfase_C_sf"/>
</dbReference>
<sequence>MFSGTGSGSGTGSESGTGTVFKEYVVITVHHLESSRSQKILWLLEELQLEYKIEHYKRNKVTNLAPPELKKIHPLGKSPVVTDGENVIAETGAIIEYFVDKYTDKNLKPAAGTPEYMRYTYWLHTAEGSIMPLLVMKLIFGVISTKSPFFVRPIAKAISGQVNNSYIMPGLNNMFAYIEAELNRSSWLAGDQFSAADIIMSNPVEGAIAQGVVSPNQHPKIYDFLTRIQQREGYQKSVEKGGTFIPTNS</sequence>
<evidence type="ECO:0000313" key="8">
    <source>
        <dbReference type="Proteomes" id="UP000326354"/>
    </source>
</evidence>
<evidence type="ECO:0000256" key="1">
    <source>
        <dbReference type="ARBA" id="ARBA00012452"/>
    </source>
</evidence>
<dbReference type="EC" id="2.5.1.18" evidence="1"/>
<gene>
    <name evidence="7" type="ORF">UABAM_02957</name>
</gene>
<dbReference type="GO" id="GO:0005737">
    <property type="term" value="C:cytoplasm"/>
    <property type="evidence" value="ECO:0007669"/>
    <property type="project" value="UniProtKB-ARBA"/>
</dbReference>
<organism evidence="7 8">
    <name type="scientific">Uabimicrobium amorphum</name>
    <dbReference type="NCBI Taxonomy" id="2596890"/>
    <lineage>
        <taxon>Bacteria</taxon>
        <taxon>Pseudomonadati</taxon>
        <taxon>Planctomycetota</taxon>
        <taxon>Candidatus Uabimicrobiia</taxon>
        <taxon>Candidatus Uabimicrobiales</taxon>
        <taxon>Candidatus Uabimicrobiaceae</taxon>
        <taxon>Candidatus Uabimicrobium</taxon>
    </lineage>
</organism>
<dbReference type="Pfam" id="PF00043">
    <property type="entry name" value="GST_C"/>
    <property type="match status" value="1"/>
</dbReference>
<dbReference type="Proteomes" id="UP000326354">
    <property type="component" value="Chromosome"/>
</dbReference>
<dbReference type="PANTHER" id="PTHR44051:SF9">
    <property type="entry name" value="GLUTATHIONE S-TRANSFERASE 1"/>
    <property type="match status" value="1"/>
</dbReference>
<evidence type="ECO:0000256" key="4">
    <source>
        <dbReference type="RuleBase" id="RU003494"/>
    </source>
</evidence>
<accession>A0A5S9INC3</accession>
<dbReference type="Gene3D" id="3.40.30.10">
    <property type="entry name" value="Glutaredoxin"/>
    <property type="match status" value="1"/>
</dbReference>
<dbReference type="SUPFAM" id="SSF52833">
    <property type="entry name" value="Thioredoxin-like"/>
    <property type="match status" value="1"/>
</dbReference>
<dbReference type="PROSITE" id="PS50405">
    <property type="entry name" value="GST_CTER"/>
    <property type="match status" value="1"/>
</dbReference>
<evidence type="ECO:0000256" key="2">
    <source>
        <dbReference type="ARBA" id="ARBA00022679"/>
    </source>
</evidence>
<evidence type="ECO:0000259" key="6">
    <source>
        <dbReference type="PROSITE" id="PS50405"/>
    </source>
</evidence>
<dbReference type="InterPro" id="IPR004045">
    <property type="entry name" value="Glutathione_S-Trfase_N"/>
</dbReference>
<comment type="similarity">
    <text evidence="4">Belongs to the GST superfamily.</text>
</comment>
<dbReference type="KEGG" id="uam:UABAM_02957"/>
<dbReference type="EMBL" id="AP019860">
    <property type="protein sequence ID" value="BBM84596.1"/>
    <property type="molecule type" value="Genomic_DNA"/>
</dbReference>
<dbReference type="PANTHER" id="PTHR44051">
    <property type="entry name" value="GLUTATHIONE S-TRANSFERASE-RELATED"/>
    <property type="match status" value="1"/>
</dbReference>
<comment type="catalytic activity">
    <reaction evidence="3">
        <text>RX + glutathione = an S-substituted glutathione + a halide anion + H(+)</text>
        <dbReference type="Rhea" id="RHEA:16437"/>
        <dbReference type="ChEBI" id="CHEBI:15378"/>
        <dbReference type="ChEBI" id="CHEBI:16042"/>
        <dbReference type="ChEBI" id="CHEBI:17792"/>
        <dbReference type="ChEBI" id="CHEBI:57925"/>
        <dbReference type="ChEBI" id="CHEBI:90779"/>
        <dbReference type="EC" id="2.5.1.18"/>
    </reaction>
</comment>
<dbReference type="InterPro" id="IPR036249">
    <property type="entry name" value="Thioredoxin-like_sf"/>
</dbReference>